<feature type="domain" description="UBA" evidence="6">
    <location>
        <begin position="247"/>
        <end position="287"/>
    </location>
</feature>
<dbReference type="Proteomes" id="UP000014680">
    <property type="component" value="Unassembled WGS sequence"/>
</dbReference>
<name>A0A0A1U1F3_ENTIV</name>
<dbReference type="InterPro" id="IPR009060">
    <property type="entry name" value="UBA-like_sf"/>
</dbReference>
<evidence type="ECO:0000313" key="7">
    <source>
        <dbReference type="EMBL" id="ELP87855.1"/>
    </source>
</evidence>
<dbReference type="VEuPathDB" id="AmoebaDB:EIN_274220"/>
<keyword evidence="8" id="KW-1185">Reference proteome</keyword>
<feature type="transmembrane region" description="Helical" evidence="5">
    <location>
        <begin position="83"/>
        <end position="102"/>
    </location>
</feature>
<dbReference type="KEGG" id="eiv:EIN_274220"/>
<evidence type="ECO:0000256" key="5">
    <source>
        <dbReference type="SAM" id="Phobius"/>
    </source>
</evidence>
<dbReference type="Pfam" id="PF22562">
    <property type="entry name" value="UBA_7"/>
    <property type="match status" value="1"/>
</dbReference>
<keyword evidence="4 5" id="KW-0472">Membrane</keyword>
<feature type="transmembrane region" description="Helical" evidence="5">
    <location>
        <begin position="12"/>
        <end position="29"/>
    </location>
</feature>
<evidence type="ECO:0000256" key="1">
    <source>
        <dbReference type="ARBA" id="ARBA00004141"/>
    </source>
</evidence>
<dbReference type="SMART" id="SM00165">
    <property type="entry name" value="UBA"/>
    <property type="match status" value="1"/>
</dbReference>
<dbReference type="GeneID" id="14886908"/>
<dbReference type="OMA" id="FIFRFTH"/>
<dbReference type="AlphaFoldDB" id="A0A0A1U1F3"/>
<feature type="transmembrane region" description="Helical" evidence="5">
    <location>
        <begin position="49"/>
        <end position="71"/>
    </location>
</feature>
<evidence type="ECO:0000259" key="6">
    <source>
        <dbReference type="PROSITE" id="PS50030"/>
    </source>
</evidence>
<feature type="transmembrane region" description="Helical" evidence="5">
    <location>
        <begin position="163"/>
        <end position="186"/>
    </location>
</feature>
<evidence type="ECO:0000256" key="4">
    <source>
        <dbReference type="ARBA" id="ARBA00023136"/>
    </source>
</evidence>
<dbReference type="SUPFAM" id="SSF46934">
    <property type="entry name" value="UBA-like"/>
    <property type="match status" value="1"/>
</dbReference>
<evidence type="ECO:0000256" key="2">
    <source>
        <dbReference type="ARBA" id="ARBA00022692"/>
    </source>
</evidence>
<evidence type="ECO:0000256" key="3">
    <source>
        <dbReference type="ARBA" id="ARBA00022989"/>
    </source>
</evidence>
<dbReference type="OrthoDB" id="272778at2759"/>
<dbReference type="GO" id="GO:0016020">
    <property type="term" value="C:membrane"/>
    <property type="evidence" value="ECO:0007669"/>
    <property type="project" value="UniProtKB-SubCell"/>
</dbReference>
<protein>
    <recommendedName>
        <fullName evidence="6">UBA domain-containing protein</fullName>
    </recommendedName>
</protein>
<comment type="subcellular location">
    <subcellularLocation>
        <location evidence="1">Membrane</location>
        <topology evidence="1">Multi-pass membrane protein</topology>
    </subcellularLocation>
</comment>
<dbReference type="RefSeq" id="XP_004254626.1">
    <property type="nucleotide sequence ID" value="XM_004254578.1"/>
</dbReference>
<dbReference type="InterPro" id="IPR015940">
    <property type="entry name" value="UBA"/>
</dbReference>
<dbReference type="GO" id="GO:0006890">
    <property type="term" value="P:retrograde vesicle-mediated transport, Golgi to endoplasmic reticulum"/>
    <property type="evidence" value="ECO:0007669"/>
    <property type="project" value="InterPro"/>
</dbReference>
<organism evidence="7 8">
    <name type="scientific">Entamoeba invadens IP1</name>
    <dbReference type="NCBI Taxonomy" id="370355"/>
    <lineage>
        <taxon>Eukaryota</taxon>
        <taxon>Amoebozoa</taxon>
        <taxon>Evosea</taxon>
        <taxon>Archamoebae</taxon>
        <taxon>Mastigamoebida</taxon>
        <taxon>Entamoebidae</taxon>
        <taxon>Entamoeba</taxon>
    </lineage>
</organism>
<dbReference type="Pfam" id="PF08551">
    <property type="entry name" value="DUF1751"/>
    <property type="match status" value="1"/>
</dbReference>
<dbReference type="CDD" id="cd14297">
    <property type="entry name" value="UBA2_spUBP14_like"/>
    <property type="match status" value="1"/>
</dbReference>
<proteinExistence type="predicted"/>
<reference evidence="7 8" key="1">
    <citation type="submission" date="2012-10" db="EMBL/GenBank/DDBJ databases">
        <authorList>
            <person name="Zafar N."/>
            <person name="Inman J."/>
            <person name="Hall N."/>
            <person name="Lorenzi H."/>
            <person name="Caler E."/>
        </authorList>
    </citation>
    <scope>NUCLEOTIDE SEQUENCE [LARGE SCALE GENOMIC DNA]</scope>
    <source>
        <strain evidence="7 8">IP1</strain>
    </source>
</reference>
<dbReference type="EMBL" id="KB206783">
    <property type="protein sequence ID" value="ELP87855.1"/>
    <property type="molecule type" value="Genomic_DNA"/>
</dbReference>
<dbReference type="InterPro" id="IPR013861">
    <property type="entry name" value="TMEM115/Pdh1/Rbl19"/>
</dbReference>
<dbReference type="PROSITE" id="PS50030">
    <property type="entry name" value="UBA"/>
    <property type="match status" value="1"/>
</dbReference>
<gene>
    <name evidence="7" type="ORF">EIN_274220</name>
</gene>
<accession>A0A0A1U1F3</accession>
<keyword evidence="3 5" id="KW-1133">Transmembrane helix</keyword>
<sequence length="290" mass="33645">MKAGFEGAPVSFLLFVTTLSISFLSYFNFFGKDFFISTTSSRYRPWTVLTTQLCQASISQTVYSLLLIYFFRVLERRWSSQVFFNYHLVVFITTTLFSFLVVRLSGSFLSLVSSHTVFLIYFYLEVLPIMKINFTVFKVSDNVFVYFSYVMIVLNNFKSSPFYIVIGLIAFFITSFKPINTLFVSFSSSKLQKLFQCVNSFQTPFTFVQTDKTQRRQLEGDFLDEMRLAQQNGRQQTTPPQQQNIQPNREQLIQQVMDCGFSREQATFALNNTNNDIEAALAFLLDNANY</sequence>
<evidence type="ECO:0000313" key="8">
    <source>
        <dbReference type="Proteomes" id="UP000014680"/>
    </source>
</evidence>
<keyword evidence="2 5" id="KW-0812">Transmembrane</keyword>
<dbReference type="Gene3D" id="1.10.8.10">
    <property type="entry name" value="DNA helicase RuvA subunit, C-terminal domain"/>
    <property type="match status" value="1"/>
</dbReference>